<dbReference type="CDD" id="cd00156">
    <property type="entry name" value="REC"/>
    <property type="match status" value="1"/>
</dbReference>
<dbReference type="PANTHER" id="PTHR44591">
    <property type="entry name" value="STRESS RESPONSE REGULATOR PROTEIN 1"/>
    <property type="match status" value="1"/>
</dbReference>
<dbReference type="RefSeq" id="WP_207575245.1">
    <property type="nucleotide sequence ID" value="NZ_JAFNME010000014.1"/>
</dbReference>
<dbReference type="SUPFAM" id="SSF52172">
    <property type="entry name" value="CheY-like"/>
    <property type="match status" value="1"/>
</dbReference>
<dbReference type="GO" id="GO:0000160">
    <property type="term" value="P:phosphorelay signal transduction system"/>
    <property type="evidence" value="ECO:0007669"/>
    <property type="project" value="InterPro"/>
</dbReference>
<evidence type="ECO:0000256" key="2">
    <source>
        <dbReference type="PROSITE-ProRule" id="PRU00169"/>
    </source>
</evidence>
<proteinExistence type="predicted"/>
<name>A0A939KEW3_9BURK</name>
<evidence type="ECO:0000313" key="5">
    <source>
        <dbReference type="Proteomes" id="UP000664731"/>
    </source>
</evidence>
<accession>A0A939KEW3</accession>
<dbReference type="SMART" id="SM00448">
    <property type="entry name" value="REC"/>
    <property type="match status" value="1"/>
</dbReference>
<protein>
    <submittedName>
        <fullName evidence="4">Response regulator</fullName>
    </submittedName>
</protein>
<keyword evidence="5" id="KW-1185">Reference proteome</keyword>
<evidence type="ECO:0000256" key="1">
    <source>
        <dbReference type="ARBA" id="ARBA00022553"/>
    </source>
</evidence>
<organism evidence="4 5">
    <name type="scientific">Comamonas denitrificans</name>
    <dbReference type="NCBI Taxonomy" id="117506"/>
    <lineage>
        <taxon>Bacteria</taxon>
        <taxon>Pseudomonadati</taxon>
        <taxon>Pseudomonadota</taxon>
        <taxon>Betaproteobacteria</taxon>
        <taxon>Burkholderiales</taxon>
        <taxon>Comamonadaceae</taxon>
        <taxon>Comamonas</taxon>
    </lineage>
</organism>
<sequence>PEAMAEEPQRPLVMLVDDSISVRRLAQHLLISHGWQVETAADGLAALQRLHEGLQPSVMLVDIEMPGMNGLELLRRLRQEPRWQQLSVVMLTAHEAGPVSQQALDMGAQAYLTKPYSPQQLLAQVKRYAAAVVD</sequence>
<feature type="non-terminal residue" evidence="4">
    <location>
        <position position="1"/>
    </location>
</feature>
<dbReference type="Gene3D" id="3.40.50.2300">
    <property type="match status" value="1"/>
</dbReference>
<dbReference type="EMBL" id="JAFNME010000014">
    <property type="protein sequence ID" value="MBO1249783.1"/>
    <property type="molecule type" value="Genomic_DNA"/>
</dbReference>
<dbReference type="PROSITE" id="PS50110">
    <property type="entry name" value="RESPONSE_REGULATORY"/>
    <property type="match status" value="1"/>
</dbReference>
<feature type="domain" description="Response regulatory" evidence="3">
    <location>
        <begin position="12"/>
        <end position="129"/>
    </location>
</feature>
<dbReference type="Proteomes" id="UP000664731">
    <property type="component" value="Unassembled WGS sequence"/>
</dbReference>
<reference evidence="4" key="1">
    <citation type="submission" date="2021-03" db="EMBL/GenBank/DDBJ databases">
        <title>Comamonas denitrificans.</title>
        <authorList>
            <person name="Finster K."/>
        </authorList>
    </citation>
    <scope>NUCLEOTIDE SEQUENCE</scope>
    <source>
        <strain evidence="4">MM2021_4</strain>
    </source>
</reference>
<evidence type="ECO:0000259" key="3">
    <source>
        <dbReference type="PROSITE" id="PS50110"/>
    </source>
</evidence>
<dbReference type="AlphaFoldDB" id="A0A939KEW3"/>
<gene>
    <name evidence="4" type="ORF">J1777_08115</name>
</gene>
<comment type="caution">
    <text evidence="4">The sequence shown here is derived from an EMBL/GenBank/DDBJ whole genome shotgun (WGS) entry which is preliminary data.</text>
</comment>
<dbReference type="Pfam" id="PF00072">
    <property type="entry name" value="Response_reg"/>
    <property type="match status" value="1"/>
</dbReference>
<keyword evidence="1 2" id="KW-0597">Phosphoprotein</keyword>
<dbReference type="InterPro" id="IPR001789">
    <property type="entry name" value="Sig_transdc_resp-reg_receiver"/>
</dbReference>
<evidence type="ECO:0000313" key="4">
    <source>
        <dbReference type="EMBL" id="MBO1249783.1"/>
    </source>
</evidence>
<dbReference type="InterPro" id="IPR011006">
    <property type="entry name" value="CheY-like_superfamily"/>
</dbReference>
<feature type="modified residue" description="4-aspartylphosphate" evidence="2">
    <location>
        <position position="62"/>
    </location>
</feature>
<dbReference type="InterPro" id="IPR050595">
    <property type="entry name" value="Bact_response_regulator"/>
</dbReference>
<dbReference type="PANTHER" id="PTHR44591:SF3">
    <property type="entry name" value="RESPONSE REGULATORY DOMAIN-CONTAINING PROTEIN"/>
    <property type="match status" value="1"/>
</dbReference>